<sequence>MTAAATANGATPLPGRIDTLTPDQEVALKKTWVRILKAFEQKGEPWTPPAKVAEPAKEKKSRWGFGGGKKESENKDLFMGATKNPDWLALPVEQALPLIPGEELAGTFWNMVAGDNADAVVLRFLRARKWDLDAAFNMLMNCLRWRIVSRVDDITALGEHGVKNELNNLKPGMGDSFIENLHSNKSVLGGPDKDGRPISYINVRFHKKEDQDHEVIKVMTLYFMESSRMIVHQPVESSCIVFNMEGFTLANMDFDFVKFLLHCFEAYYPETLGSCLIHKAPWVFSTVWNMITPLLDPVVASKIHFTKNLDELTNYVDKAILPSFIVGKEDIKKNTELPPLPPAGSLASRQSPEFKQYEAVCRNYLAETAEFAKSDIPAHDPKRKEQALAVRHSTIKIEPIIRGRTYFHEIGLADVENDRLILKFFGHIEPKDISDCV</sequence>
<dbReference type="SMART" id="SM01100">
    <property type="entry name" value="CRAL_TRIO_N"/>
    <property type="match status" value="1"/>
</dbReference>
<comment type="caution">
    <text evidence="3">The sequence shown here is derived from an EMBL/GenBank/DDBJ whole genome shotgun (WGS) entry which is preliminary data.</text>
</comment>
<evidence type="ECO:0000256" key="1">
    <source>
        <dbReference type="SAM" id="MobiDB-lite"/>
    </source>
</evidence>
<dbReference type="InterPro" id="IPR036273">
    <property type="entry name" value="CRAL/TRIO_N_dom_sf"/>
</dbReference>
<dbReference type="SMART" id="SM00516">
    <property type="entry name" value="SEC14"/>
    <property type="match status" value="1"/>
</dbReference>
<dbReference type="Pfam" id="PF03765">
    <property type="entry name" value="CRAL_TRIO_N"/>
    <property type="match status" value="1"/>
</dbReference>
<dbReference type="SUPFAM" id="SSF46938">
    <property type="entry name" value="CRAL/TRIO N-terminal domain"/>
    <property type="match status" value="1"/>
</dbReference>
<feature type="region of interest" description="Disordered" evidence="1">
    <location>
        <begin position="46"/>
        <end position="74"/>
    </location>
</feature>
<dbReference type="EMBL" id="MCGT01000008">
    <property type="protein sequence ID" value="ORX57604.1"/>
    <property type="molecule type" value="Genomic_DNA"/>
</dbReference>
<dbReference type="STRING" id="101127.A0A1X2GN83"/>
<dbReference type="InterPro" id="IPR036865">
    <property type="entry name" value="CRAL-TRIO_dom_sf"/>
</dbReference>
<organism evidence="3 4">
    <name type="scientific">Hesseltinella vesiculosa</name>
    <dbReference type="NCBI Taxonomy" id="101127"/>
    <lineage>
        <taxon>Eukaryota</taxon>
        <taxon>Fungi</taxon>
        <taxon>Fungi incertae sedis</taxon>
        <taxon>Mucoromycota</taxon>
        <taxon>Mucoromycotina</taxon>
        <taxon>Mucoromycetes</taxon>
        <taxon>Mucorales</taxon>
        <taxon>Cunninghamellaceae</taxon>
        <taxon>Hesseltinella</taxon>
    </lineage>
</organism>
<keyword evidence="4" id="KW-1185">Reference proteome</keyword>
<feature type="domain" description="CRAL-TRIO" evidence="2">
    <location>
        <begin position="187"/>
        <end position="333"/>
    </location>
</feature>
<dbReference type="InterPro" id="IPR011074">
    <property type="entry name" value="CRAL/TRIO_N_dom"/>
</dbReference>
<dbReference type="CDD" id="cd00170">
    <property type="entry name" value="SEC14"/>
    <property type="match status" value="1"/>
</dbReference>
<proteinExistence type="predicted"/>
<gene>
    <name evidence="3" type="ORF">DM01DRAFT_1334197</name>
</gene>
<dbReference type="PANTHER" id="PTHR46590">
    <property type="entry name" value="PHOSPHATIDYLINOSITOL TRANSFER PROTEIN CSR1-RELATED"/>
    <property type="match status" value="1"/>
</dbReference>
<dbReference type="Pfam" id="PF00650">
    <property type="entry name" value="CRAL_TRIO"/>
    <property type="match status" value="1"/>
</dbReference>
<dbReference type="PANTHER" id="PTHR46590:SF1">
    <property type="entry name" value="PHOSPHATIDYLINOSITOL TRANSFER PROTEIN CSR1"/>
    <property type="match status" value="1"/>
</dbReference>
<dbReference type="InterPro" id="IPR052432">
    <property type="entry name" value="PITP/CRAL-TRIO"/>
</dbReference>
<dbReference type="InterPro" id="IPR001251">
    <property type="entry name" value="CRAL-TRIO_dom"/>
</dbReference>
<dbReference type="Proteomes" id="UP000242146">
    <property type="component" value="Unassembled WGS sequence"/>
</dbReference>
<accession>A0A1X2GN83</accession>
<protein>
    <submittedName>
        <fullName evidence="3">CRAL/TRIO domain-containing protein</fullName>
    </submittedName>
</protein>
<reference evidence="3 4" key="1">
    <citation type="submission" date="2016-07" db="EMBL/GenBank/DDBJ databases">
        <title>Pervasive Adenine N6-methylation of Active Genes in Fungi.</title>
        <authorList>
            <consortium name="DOE Joint Genome Institute"/>
            <person name="Mondo S.J."/>
            <person name="Dannebaum R.O."/>
            <person name="Kuo R.C."/>
            <person name="Labutti K."/>
            <person name="Haridas S."/>
            <person name="Kuo A."/>
            <person name="Salamov A."/>
            <person name="Ahrendt S.R."/>
            <person name="Lipzen A."/>
            <person name="Sullivan W."/>
            <person name="Andreopoulos W.B."/>
            <person name="Clum A."/>
            <person name="Lindquist E."/>
            <person name="Daum C."/>
            <person name="Ramamoorthy G.K."/>
            <person name="Gryganskyi A."/>
            <person name="Culley D."/>
            <person name="Magnuson J.K."/>
            <person name="James T.Y."/>
            <person name="O'Malley M.A."/>
            <person name="Stajich J.E."/>
            <person name="Spatafora J.W."/>
            <person name="Visel A."/>
            <person name="Grigoriev I.V."/>
        </authorList>
    </citation>
    <scope>NUCLEOTIDE SEQUENCE [LARGE SCALE GENOMIC DNA]</scope>
    <source>
        <strain evidence="3 4">NRRL 3301</strain>
    </source>
</reference>
<dbReference type="PROSITE" id="PS50191">
    <property type="entry name" value="CRAL_TRIO"/>
    <property type="match status" value="1"/>
</dbReference>
<dbReference type="SUPFAM" id="SSF52087">
    <property type="entry name" value="CRAL/TRIO domain"/>
    <property type="match status" value="1"/>
</dbReference>
<evidence type="ECO:0000313" key="4">
    <source>
        <dbReference type="Proteomes" id="UP000242146"/>
    </source>
</evidence>
<evidence type="ECO:0000259" key="2">
    <source>
        <dbReference type="PROSITE" id="PS50191"/>
    </source>
</evidence>
<dbReference type="Gene3D" id="3.40.525.10">
    <property type="entry name" value="CRAL-TRIO lipid binding domain"/>
    <property type="match status" value="1"/>
</dbReference>
<dbReference type="AlphaFoldDB" id="A0A1X2GN83"/>
<dbReference type="OrthoDB" id="43460at2759"/>
<name>A0A1X2GN83_9FUNG</name>
<evidence type="ECO:0000313" key="3">
    <source>
        <dbReference type="EMBL" id="ORX57604.1"/>
    </source>
</evidence>